<protein>
    <submittedName>
        <fullName evidence="1">Uncharacterized protein</fullName>
    </submittedName>
</protein>
<accession>A0AAW0S8N5</accession>
<sequence>MEHDPRTTDSTISEPQQKWVVPTQLRLSRSNQFRSHYEKRCFPPEDEFLLDWGDAVVEYTRRSMTYHKDKLIAIKGIADAN</sequence>
<dbReference type="Proteomes" id="UP001397290">
    <property type="component" value="Unassembled WGS sequence"/>
</dbReference>
<comment type="caution">
    <text evidence="1">The sequence shown here is derived from an EMBL/GenBank/DDBJ whole genome shotgun (WGS) entry which is preliminary data.</text>
</comment>
<evidence type="ECO:0000313" key="2">
    <source>
        <dbReference type="Proteomes" id="UP001397290"/>
    </source>
</evidence>
<evidence type="ECO:0000313" key="1">
    <source>
        <dbReference type="EMBL" id="KAK8150628.1"/>
    </source>
</evidence>
<reference evidence="1 2" key="1">
    <citation type="submission" date="2020-02" db="EMBL/GenBank/DDBJ databases">
        <title>Comparative genomics of the hypocrealean fungal genus Beauvera.</title>
        <authorList>
            <person name="Showalter D.N."/>
            <person name="Bushley K.E."/>
            <person name="Rehner S.A."/>
        </authorList>
    </citation>
    <scope>NUCLEOTIDE SEQUENCE [LARGE SCALE GENOMIC DNA]</scope>
    <source>
        <strain evidence="1 2">ARSEF4384</strain>
    </source>
</reference>
<organism evidence="1 2">
    <name type="scientific">Beauveria asiatica</name>
    <dbReference type="NCBI Taxonomy" id="1069075"/>
    <lineage>
        <taxon>Eukaryota</taxon>
        <taxon>Fungi</taxon>
        <taxon>Dikarya</taxon>
        <taxon>Ascomycota</taxon>
        <taxon>Pezizomycotina</taxon>
        <taxon>Sordariomycetes</taxon>
        <taxon>Hypocreomycetidae</taxon>
        <taxon>Hypocreales</taxon>
        <taxon>Cordycipitaceae</taxon>
        <taxon>Beauveria</taxon>
    </lineage>
</organism>
<keyword evidence="2" id="KW-1185">Reference proteome</keyword>
<dbReference type="AlphaFoldDB" id="A0AAW0S8N5"/>
<gene>
    <name evidence="1" type="ORF">G3M48_000501</name>
</gene>
<proteinExistence type="predicted"/>
<dbReference type="EMBL" id="JAAHCF010000011">
    <property type="protein sequence ID" value="KAK8150628.1"/>
    <property type="molecule type" value="Genomic_DNA"/>
</dbReference>
<name>A0AAW0S8N5_9HYPO</name>